<proteinExistence type="predicted"/>
<dbReference type="AlphaFoldDB" id="A0A1F6UZ95"/>
<evidence type="ECO:0000313" key="1">
    <source>
        <dbReference type="EMBL" id="OGI62791.1"/>
    </source>
</evidence>
<organism evidence="1 2">
    <name type="scientific">Candidatus Nomurabacteria bacterium RIFCSPHIGHO2_01_FULL_40_12</name>
    <dbReference type="NCBI Taxonomy" id="1801737"/>
    <lineage>
        <taxon>Bacteria</taxon>
        <taxon>Candidatus Nomuraibacteriota</taxon>
    </lineage>
</organism>
<evidence type="ECO:0000313" key="2">
    <source>
        <dbReference type="Proteomes" id="UP000177602"/>
    </source>
</evidence>
<reference evidence="1 2" key="1">
    <citation type="journal article" date="2016" name="Nat. Commun.">
        <title>Thousands of microbial genomes shed light on interconnected biogeochemical processes in an aquifer system.</title>
        <authorList>
            <person name="Anantharaman K."/>
            <person name="Brown C.T."/>
            <person name="Hug L.A."/>
            <person name="Sharon I."/>
            <person name="Castelle C.J."/>
            <person name="Probst A.J."/>
            <person name="Thomas B.C."/>
            <person name="Singh A."/>
            <person name="Wilkins M.J."/>
            <person name="Karaoz U."/>
            <person name="Brodie E.L."/>
            <person name="Williams K.H."/>
            <person name="Hubbard S.S."/>
            <person name="Banfield J.F."/>
        </authorList>
    </citation>
    <scope>NUCLEOTIDE SEQUENCE [LARGE SCALE GENOMIC DNA]</scope>
</reference>
<comment type="caution">
    <text evidence="1">The sequence shown here is derived from an EMBL/GenBank/DDBJ whole genome shotgun (WGS) entry which is preliminary data.</text>
</comment>
<dbReference type="EMBL" id="MFTN01000020">
    <property type="protein sequence ID" value="OGI62791.1"/>
    <property type="molecule type" value="Genomic_DNA"/>
</dbReference>
<protein>
    <submittedName>
        <fullName evidence="1">Uncharacterized protein</fullName>
    </submittedName>
</protein>
<gene>
    <name evidence="1" type="ORF">A2818_00910</name>
</gene>
<dbReference type="STRING" id="1801737.A2818_00910"/>
<sequence>MSNKLKNIISNQKDLFLFFGIILILGTFLLKDSPINKSVSRNTYAEIAFLQNKNFNFAELSKFFAKLAKDKGGDYAYRALAYTTTQSIFPPNIDTHLLGHVVGDELFKQKGLSGMQFCTDDLRNACSHSIVVGGLLSEGVSAINKMVKVCKTAPGGKGAYRMCVHGLGHGVLAFTDYDMRKAVELCKPVATLPDYSNMEFVECIGGITMEMMAGVNDKQAWEREKVNYFKVYDPLAPCNLGFIPEKAVYICYTFLTPHLFESAGVDPRERPLPMHLKKAFTFCEKILVGENRNRESCFGGFGKEFVVLANERNVQSVEDMDSGKLTKIYEWCNLAINEGVESCLYSALQSLFWGGENKRDVAIHFCTIMTDKQKESFCFQSLIKAVSYYIDDSNYRAEFCLEIPESYRQQCNLRLGLTAKDKSITNKWVSMIDKIGAEAAYQKFKQENSGQDQESQHLNAHEFGIALYEKVGMKGVAVCDSSFGYGCYHQLLLTAIAEQGLSVVHELDQACIKKFGERGLGCQHGIGHGLLDYYGYSLDKALAMCATMQWQKPLFGCQSGVFMENNFPIVLNENGESKPMRQFNQQAPYEPCFDVEKRFQYSCFYLQPEWWDQATDLSYAQLGQLCLRIEEKVRRELCFRGVGTGAVSTTNFDLSSVIKACRSMPSLEYEIMCRSGASWTFSDNDGYQIATNRVCEDLPQNKSNMCFEQADRLRHAIIFN</sequence>
<accession>A0A1F6UZ95</accession>
<dbReference type="Proteomes" id="UP000177602">
    <property type="component" value="Unassembled WGS sequence"/>
</dbReference>
<name>A0A1F6UZ95_9BACT</name>